<comment type="caution">
    <text evidence="1">The sequence shown here is derived from an EMBL/GenBank/DDBJ whole genome shotgun (WGS) entry which is preliminary data.</text>
</comment>
<dbReference type="Proteomes" id="UP000615446">
    <property type="component" value="Unassembled WGS sequence"/>
</dbReference>
<evidence type="ECO:0000313" key="1">
    <source>
        <dbReference type="EMBL" id="GES76154.1"/>
    </source>
</evidence>
<reference evidence="1" key="1">
    <citation type="submission" date="2019-10" db="EMBL/GenBank/DDBJ databases">
        <title>Conservation and host-specific expression of non-tandemly repeated heterogenous ribosome RNA gene in arbuscular mycorrhizal fungi.</title>
        <authorList>
            <person name="Maeda T."/>
            <person name="Kobayashi Y."/>
            <person name="Nakagawa T."/>
            <person name="Ezawa T."/>
            <person name="Yamaguchi K."/>
            <person name="Bino T."/>
            <person name="Nishimoto Y."/>
            <person name="Shigenobu S."/>
            <person name="Kawaguchi M."/>
        </authorList>
    </citation>
    <scope>NUCLEOTIDE SEQUENCE</scope>
    <source>
        <strain evidence="1">HR1</strain>
    </source>
</reference>
<dbReference type="AlphaFoldDB" id="A0A8H3KYP1"/>
<name>A0A8H3KYP1_9GLOM</name>
<proteinExistence type="predicted"/>
<sequence length="74" mass="8966">MLNQKITNTKYIKSIPFSAFIFTNSEYSTNRSKAQNPKYLDLKFYKYRASVKYIYIINFLMTSELELFRQKFRA</sequence>
<gene>
    <name evidence="1" type="ORF">RCL2_000356100</name>
</gene>
<evidence type="ECO:0000313" key="2">
    <source>
        <dbReference type="Proteomes" id="UP000615446"/>
    </source>
</evidence>
<organism evidence="1 2">
    <name type="scientific">Rhizophagus clarus</name>
    <dbReference type="NCBI Taxonomy" id="94130"/>
    <lineage>
        <taxon>Eukaryota</taxon>
        <taxon>Fungi</taxon>
        <taxon>Fungi incertae sedis</taxon>
        <taxon>Mucoromycota</taxon>
        <taxon>Glomeromycotina</taxon>
        <taxon>Glomeromycetes</taxon>
        <taxon>Glomerales</taxon>
        <taxon>Glomeraceae</taxon>
        <taxon>Rhizophagus</taxon>
    </lineage>
</organism>
<accession>A0A8H3KYP1</accession>
<protein>
    <submittedName>
        <fullName evidence="1">Uncharacterized protein</fullName>
    </submittedName>
</protein>
<dbReference type="EMBL" id="BLAL01000019">
    <property type="protein sequence ID" value="GES76154.1"/>
    <property type="molecule type" value="Genomic_DNA"/>
</dbReference>